<dbReference type="InterPro" id="IPR055399">
    <property type="entry name" value="CC_BshC"/>
</dbReference>
<dbReference type="AlphaFoldDB" id="W0ETR4"/>
<dbReference type="Pfam" id="PF10079">
    <property type="entry name" value="Rossmann-like_BshC"/>
    <property type="match status" value="1"/>
</dbReference>
<dbReference type="GO" id="GO:0016874">
    <property type="term" value="F:ligase activity"/>
    <property type="evidence" value="ECO:0007669"/>
    <property type="project" value="UniProtKB-UniRule"/>
</dbReference>
<dbReference type="InterPro" id="IPR055398">
    <property type="entry name" value="Rossmann-like_BshC"/>
</dbReference>
<protein>
    <recommendedName>
        <fullName evidence="2">Putative cysteine ligase BshC</fullName>
        <ecNumber evidence="2">6.-.-.-</ecNumber>
    </recommendedName>
</protein>
<dbReference type="RefSeq" id="WP_008582146.1">
    <property type="nucleotide sequence ID" value="NZ_CP007035.1"/>
</dbReference>
<evidence type="ECO:0000256" key="2">
    <source>
        <dbReference type="HAMAP-Rule" id="MF_01867"/>
    </source>
</evidence>
<comment type="similarity">
    <text evidence="2">Belongs to the BshC family.</text>
</comment>
<feature type="domain" description="Bacillithiol biosynthesis BshC N-terminal Rossmann-like" evidence="3">
    <location>
        <begin position="7"/>
        <end position="374"/>
    </location>
</feature>
<reference evidence="5 6" key="1">
    <citation type="submission" date="2013-12" db="EMBL/GenBank/DDBJ databases">
        <authorList>
            <consortium name="DOE Joint Genome Institute"/>
            <person name="Eisen J."/>
            <person name="Huntemann M."/>
            <person name="Han J."/>
            <person name="Chen A."/>
            <person name="Kyrpides N."/>
            <person name="Mavromatis K."/>
            <person name="Markowitz V."/>
            <person name="Palaniappan K."/>
            <person name="Ivanova N."/>
            <person name="Schaumberg A."/>
            <person name="Pati A."/>
            <person name="Liolios K."/>
            <person name="Nordberg H.P."/>
            <person name="Cantor M.N."/>
            <person name="Hua S.X."/>
            <person name="Woyke T."/>
        </authorList>
    </citation>
    <scope>NUCLEOTIDE SEQUENCE [LARGE SCALE GENOMIC DNA]</scope>
    <source>
        <strain evidence="6">DSM 19437</strain>
    </source>
</reference>
<dbReference type="EMBL" id="CP007035">
    <property type="protein sequence ID" value="AHF14175.1"/>
    <property type="molecule type" value="Genomic_DNA"/>
</dbReference>
<evidence type="ECO:0000259" key="3">
    <source>
        <dbReference type="Pfam" id="PF10079"/>
    </source>
</evidence>
<accession>W0ETR4</accession>
<dbReference type="eggNOG" id="COG4365">
    <property type="taxonomic scope" value="Bacteria"/>
</dbReference>
<organism evidence="5 6">
    <name type="scientific">Niabella soli DSM 19437</name>
    <dbReference type="NCBI Taxonomy" id="929713"/>
    <lineage>
        <taxon>Bacteria</taxon>
        <taxon>Pseudomonadati</taxon>
        <taxon>Bacteroidota</taxon>
        <taxon>Chitinophagia</taxon>
        <taxon>Chitinophagales</taxon>
        <taxon>Chitinophagaceae</taxon>
        <taxon>Niabella</taxon>
    </lineage>
</organism>
<gene>
    <name evidence="2" type="primary">bshC</name>
    <name evidence="5" type="ORF">NIASO_01155</name>
</gene>
<dbReference type="Pfam" id="PF24850">
    <property type="entry name" value="CC_BshC"/>
    <property type="match status" value="1"/>
</dbReference>
<dbReference type="HAMAP" id="MF_01867">
    <property type="entry name" value="BshC"/>
    <property type="match status" value="1"/>
</dbReference>
<evidence type="ECO:0000259" key="4">
    <source>
        <dbReference type="Pfam" id="PF24850"/>
    </source>
</evidence>
<evidence type="ECO:0000313" key="5">
    <source>
        <dbReference type="EMBL" id="AHF14175.1"/>
    </source>
</evidence>
<dbReference type="KEGG" id="nso:NIASO_01155"/>
<name>W0ETR4_9BACT</name>
<dbReference type="NCBIfam" id="TIGR03998">
    <property type="entry name" value="thiol_BshC"/>
    <property type="match status" value="1"/>
</dbReference>
<dbReference type="Proteomes" id="UP000003586">
    <property type="component" value="Chromosome"/>
</dbReference>
<evidence type="ECO:0000256" key="1">
    <source>
        <dbReference type="ARBA" id="ARBA00022598"/>
    </source>
</evidence>
<proteinExistence type="inferred from homology"/>
<dbReference type="EC" id="6.-.-.-" evidence="2"/>
<dbReference type="HOGENOM" id="CLU_022249_2_0_10"/>
<keyword evidence="6" id="KW-1185">Reference proteome</keyword>
<sequence>MDCKVLNISYGETGYFGKLVLDYLGRDEKLKSFYNGFPDKQAIGDAISRRQDTATSRTLLANVLQQQYSEVQPFQKVKEHIELLRKETTFTITTAHQPNIFTGPLYFIYKILHAVKLAAYCKQLFPEFDFVPVYYMGSEDADLEELGQLSVNGEKLVWSTDQTGAVGRMKVDKPLLELIARIEAQVNVLPFGQEITRKIKDFYREGALIQEATLHFVNFLFAAYGLVVLIADNKELKATAADIFRDELLQGHSIQLVEETAKELAEAGYKVQAHGRPINLFYLSDEGRNRIERAGGQWNVVDTQKVFTQEQIIKEVDTNPERFSPNVILRPVYQERILPNLLFIGGGGELAYWTQLKRVFARYNVPYPVLVLRNSFLFINRQQAALEEKLGISPTQLFQTSFDLKKEWVSTNTEKELDTKKTVEAFSVIYDQLKAQATPIDGTLVQHVAALEHAALKKIEALGKKMLRAEKRNHQDAMRQIDKLKNQLFPGDGLQERIENFIPFYAQYGNDFITTLYQHSLALEQEFVVLEQQ</sequence>
<evidence type="ECO:0000313" key="6">
    <source>
        <dbReference type="Proteomes" id="UP000003586"/>
    </source>
</evidence>
<keyword evidence="1 2" id="KW-0436">Ligase</keyword>
<dbReference type="STRING" id="929713.NIASO_01155"/>
<dbReference type="OrthoDB" id="9765151at2"/>
<dbReference type="InterPro" id="IPR011199">
    <property type="entry name" value="Bacillithiol_biosynth_BshC"/>
</dbReference>
<dbReference type="PIRSF" id="PIRSF012535">
    <property type="entry name" value="UCP012535"/>
    <property type="match status" value="1"/>
</dbReference>
<feature type="domain" description="Bacillithiol biosynthesis BshC C-terminal coiled-coil" evidence="4">
    <location>
        <begin position="376"/>
        <end position="531"/>
    </location>
</feature>